<dbReference type="EC" id="2.7.4.3" evidence="5"/>
<dbReference type="FunFam" id="3.40.50.300:FF:000106">
    <property type="entry name" value="Adenylate kinase mitochondrial"/>
    <property type="match status" value="1"/>
</dbReference>
<dbReference type="HAMAP" id="MF_00235">
    <property type="entry name" value="Adenylate_kinase_Adk"/>
    <property type="match status" value="1"/>
</dbReference>
<dbReference type="Gene3D" id="3.40.50.300">
    <property type="entry name" value="P-loop containing nucleotide triphosphate hydrolases"/>
    <property type="match status" value="1"/>
</dbReference>
<reference evidence="5" key="1">
    <citation type="submission" date="2018-06" db="EMBL/GenBank/DDBJ databases">
        <authorList>
            <person name="Zhirakovskaya E."/>
        </authorList>
    </citation>
    <scope>NUCLEOTIDE SEQUENCE</scope>
</reference>
<evidence type="ECO:0000313" key="5">
    <source>
        <dbReference type="EMBL" id="VAX17677.1"/>
    </source>
</evidence>
<dbReference type="PRINTS" id="PR00094">
    <property type="entry name" value="ADENYLTKNASE"/>
</dbReference>
<evidence type="ECO:0000256" key="2">
    <source>
        <dbReference type="ARBA" id="ARBA00022741"/>
    </source>
</evidence>
<organism evidence="5">
    <name type="scientific">hydrothermal vent metagenome</name>
    <dbReference type="NCBI Taxonomy" id="652676"/>
    <lineage>
        <taxon>unclassified sequences</taxon>
        <taxon>metagenomes</taxon>
        <taxon>ecological metagenomes</taxon>
    </lineage>
</organism>
<proteinExistence type="inferred from homology"/>
<evidence type="ECO:0000256" key="3">
    <source>
        <dbReference type="ARBA" id="ARBA00022777"/>
    </source>
</evidence>
<dbReference type="GO" id="GO:0004017">
    <property type="term" value="F:AMP kinase activity"/>
    <property type="evidence" value="ECO:0007669"/>
    <property type="project" value="UniProtKB-EC"/>
</dbReference>
<dbReference type="Pfam" id="PF00406">
    <property type="entry name" value="ADK"/>
    <property type="match status" value="1"/>
</dbReference>
<dbReference type="InterPro" id="IPR033690">
    <property type="entry name" value="Adenylat_kinase_CS"/>
</dbReference>
<dbReference type="AlphaFoldDB" id="A0A3B1CLT5"/>
<dbReference type="NCBIfam" id="NF011100">
    <property type="entry name" value="PRK14527.1"/>
    <property type="match status" value="1"/>
</dbReference>
<feature type="domain" description="Adenylate kinase active site lid" evidence="4">
    <location>
        <begin position="127"/>
        <end position="162"/>
    </location>
</feature>
<dbReference type="EMBL" id="UOGB01000090">
    <property type="protein sequence ID" value="VAX17677.1"/>
    <property type="molecule type" value="Genomic_DNA"/>
</dbReference>
<dbReference type="Pfam" id="PF05191">
    <property type="entry name" value="ADK_lid"/>
    <property type="match status" value="1"/>
</dbReference>
<evidence type="ECO:0000256" key="1">
    <source>
        <dbReference type="ARBA" id="ARBA00022679"/>
    </source>
</evidence>
<dbReference type="GO" id="GO:0005524">
    <property type="term" value="F:ATP binding"/>
    <property type="evidence" value="ECO:0007669"/>
    <property type="project" value="InterPro"/>
</dbReference>
<keyword evidence="1 5" id="KW-0808">Transferase</keyword>
<dbReference type="InterPro" id="IPR027417">
    <property type="entry name" value="P-loop_NTPase"/>
</dbReference>
<evidence type="ECO:0000259" key="4">
    <source>
        <dbReference type="Pfam" id="PF05191"/>
    </source>
</evidence>
<name>A0A3B1CLT5_9ZZZZ</name>
<accession>A0A3B1CLT5</accession>
<protein>
    <submittedName>
        <fullName evidence="5">Adenylate kinase</fullName>
        <ecNumber evidence="5">2.7.4.3</ecNumber>
    </submittedName>
</protein>
<dbReference type="NCBIfam" id="TIGR01351">
    <property type="entry name" value="adk"/>
    <property type="match status" value="1"/>
</dbReference>
<dbReference type="InterPro" id="IPR006259">
    <property type="entry name" value="Adenyl_kin_sub"/>
</dbReference>
<gene>
    <name evidence="5" type="ORF">MNBD_NITROSPINAE03-1754</name>
</gene>
<sequence length="214" mass="23723">MRMILLGPPGAGKGTQAKRIIEKYDIPQISTGDILRQAVKDKTAMGIKAKNYMDAGDLVPDEVVVGIINDRLQEPDCKKGFILDGFPRTMAQAEALSESLKALSCEIDYVLDFKVDAEKLVKRLTGRRVCRNCGQMYHIEYSPSNVDGACDQCGGELYQRDDDTEETIMKRFDVYNQQSSALESYYSSSGKYHSYDGGRSMDEVTEAVFATLGG</sequence>
<dbReference type="InterPro" id="IPR007862">
    <property type="entry name" value="Adenylate_kinase_lid-dom"/>
</dbReference>
<keyword evidence="3 5" id="KW-0418">Kinase</keyword>
<dbReference type="PANTHER" id="PTHR23359">
    <property type="entry name" value="NUCLEOTIDE KINASE"/>
    <property type="match status" value="1"/>
</dbReference>
<dbReference type="NCBIfam" id="NF011101">
    <property type="entry name" value="PRK14528.1"/>
    <property type="match status" value="1"/>
</dbReference>
<dbReference type="InterPro" id="IPR000850">
    <property type="entry name" value="Adenylat/UMP-CMP_kin"/>
</dbReference>
<dbReference type="NCBIfam" id="NF001381">
    <property type="entry name" value="PRK00279.1-3"/>
    <property type="match status" value="1"/>
</dbReference>
<dbReference type="NCBIfam" id="NF001380">
    <property type="entry name" value="PRK00279.1-2"/>
    <property type="match status" value="1"/>
</dbReference>
<keyword evidence="2" id="KW-0547">Nucleotide-binding</keyword>
<dbReference type="PROSITE" id="PS00113">
    <property type="entry name" value="ADENYLATE_KINASE"/>
    <property type="match status" value="1"/>
</dbReference>
<dbReference type="SUPFAM" id="SSF52540">
    <property type="entry name" value="P-loop containing nucleoside triphosphate hydrolases"/>
    <property type="match status" value="1"/>
</dbReference>
<dbReference type="CDD" id="cd01428">
    <property type="entry name" value="ADK"/>
    <property type="match status" value="1"/>
</dbReference>